<evidence type="ECO:0000313" key="7">
    <source>
        <dbReference type="EMBL" id="CAK9193954.1"/>
    </source>
</evidence>
<dbReference type="Pfam" id="PF01738">
    <property type="entry name" value="DLH"/>
    <property type="match status" value="1"/>
</dbReference>
<keyword evidence="5" id="KW-0378">Hydrolase</keyword>
<dbReference type="SUPFAM" id="SSF53474">
    <property type="entry name" value="alpha/beta-Hydrolases"/>
    <property type="match status" value="1"/>
</dbReference>
<dbReference type="Gene3D" id="3.40.50.1820">
    <property type="entry name" value="alpha/beta hydrolase"/>
    <property type="match status" value="1"/>
</dbReference>
<dbReference type="PANTHER" id="PTHR46812:SF1">
    <property type="entry name" value="CARBOXYMETHYLENEBUTENOLIDASE HOMOLOG"/>
    <property type="match status" value="1"/>
</dbReference>
<dbReference type="InterPro" id="IPR042946">
    <property type="entry name" value="CMBL"/>
</dbReference>
<reference evidence="7" key="1">
    <citation type="submission" date="2024-02" db="EMBL/GenBank/DDBJ databases">
        <authorList>
            <consortium name="ELIXIR-Norway"/>
            <consortium name="Elixir Norway"/>
        </authorList>
    </citation>
    <scope>NUCLEOTIDE SEQUENCE</scope>
</reference>
<name>A0ABP0TDW0_9BRYO</name>
<sequence>MAASLRLPSISLLDVRRPGTQLCSSRFGQHLQQLQQQQQVSSRFRSCAASPSVCAQRQLSKRMWPARVIKVKAQTEQSTEQGSTAADDEVCELVNGTDVELGEGSESFQAYFIQAIKNNNGAGVLLLTDVYGHQQSATRDFVYRLACFGYNVLVPDLFRGNPWSKQKSKEQFEEWRATHPPDRLENDIDTSADWLSHALFEEGAVTKGLGIVGFCFGGGKVIQALARDTKGRYTTGVTFYGTRFDPALAVQIKVPLLLITGDKDPLSPVDVVRQVESQVKGAQARVYKGRGHGFVHMPESVEDDEDAEDAFEAMRNWLHDHLLHNRAQKGGV</sequence>
<gene>
    <name evidence="7" type="ORF">CSSPTR1EN2_LOCUS2284</name>
</gene>
<keyword evidence="8" id="KW-1185">Reference proteome</keyword>
<comment type="similarity">
    <text evidence="2">Belongs to the dienelactone hydrolase family.</text>
</comment>
<dbReference type="InterPro" id="IPR029058">
    <property type="entry name" value="AB_hydrolase_fold"/>
</dbReference>
<evidence type="ECO:0000256" key="4">
    <source>
        <dbReference type="ARBA" id="ARBA00022490"/>
    </source>
</evidence>
<dbReference type="InterPro" id="IPR002925">
    <property type="entry name" value="Dienelactn_hydro"/>
</dbReference>
<protein>
    <recommendedName>
        <fullName evidence="3">Carboxymethylenebutenolidase homolog</fullName>
    </recommendedName>
</protein>
<feature type="domain" description="Dienelactone hydrolase" evidence="6">
    <location>
        <begin position="111"/>
        <end position="321"/>
    </location>
</feature>
<evidence type="ECO:0000256" key="2">
    <source>
        <dbReference type="ARBA" id="ARBA00008456"/>
    </source>
</evidence>
<accession>A0ABP0TDW0</accession>
<comment type="subcellular location">
    <subcellularLocation>
        <location evidence="1">Cytoplasm</location>
        <location evidence="1">Cytosol</location>
    </subcellularLocation>
</comment>
<evidence type="ECO:0000256" key="3">
    <source>
        <dbReference type="ARBA" id="ARBA00014180"/>
    </source>
</evidence>
<evidence type="ECO:0000313" key="8">
    <source>
        <dbReference type="Proteomes" id="UP001497512"/>
    </source>
</evidence>
<evidence type="ECO:0000259" key="6">
    <source>
        <dbReference type="Pfam" id="PF01738"/>
    </source>
</evidence>
<keyword evidence="4" id="KW-0963">Cytoplasm</keyword>
<dbReference type="EMBL" id="OZ019902">
    <property type="protein sequence ID" value="CAK9193954.1"/>
    <property type="molecule type" value="Genomic_DNA"/>
</dbReference>
<evidence type="ECO:0000256" key="1">
    <source>
        <dbReference type="ARBA" id="ARBA00004514"/>
    </source>
</evidence>
<dbReference type="Proteomes" id="UP001497512">
    <property type="component" value="Chromosome 10"/>
</dbReference>
<proteinExistence type="inferred from homology"/>
<organism evidence="7 8">
    <name type="scientific">Sphagnum troendelagicum</name>
    <dbReference type="NCBI Taxonomy" id="128251"/>
    <lineage>
        <taxon>Eukaryota</taxon>
        <taxon>Viridiplantae</taxon>
        <taxon>Streptophyta</taxon>
        <taxon>Embryophyta</taxon>
        <taxon>Bryophyta</taxon>
        <taxon>Sphagnophytina</taxon>
        <taxon>Sphagnopsida</taxon>
        <taxon>Sphagnales</taxon>
        <taxon>Sphagnaceae</taxon>
        <taxon>Sphagnum</taxon>
    </lineage>
</organism>
<dbReference type="PANTHER" id="PTHR46812">
    <property type="entry name" value="CARBOXYMETHYLENEBUTENOLIDASE HOMOLOG"/>
    <property type="match status" value="1"/>
</dbReference>
<evidence type="ECO:0000256" key="5">
    <source>
        <dbReference type="ARBA" id="ARBA00022801"/>
    </source>
</evidence>